<feature type="signal peptide" evidence="5">
    <location>
        <begin position="1"/>
        <end position="28"/>
    </location>
</feature>
<evidence type="ECO:0000256" key="4">
    <source>
        <dbReference type="PIRSR" id="PIRSR004846-1"/>
    </source>
</evidence>
<evidence type="ECO:0000256" key="1">
    <source>
        <dbReference type="ARBA" id="ARBA00009175"/>
    </source>
</evidence>
<dbReference type="NCBIfam" id="TIGR01256">
    <property type="entry name" value="modA"/>
    <property type="match status" value="1"/>
</dbReference>
<dbReference type="Proteomes" id="UP000419743">
    <property type="component" value="Unassembled WGS sequence"/>
</dbReference>
<evidence type="ECO:0000256" key="5">
    <source>
        <dbReference type="SAM" id="SignalP"/>
    </source>
</evidence>
<proteinExistence type="inferred from homology"/>
<dbReference type="EMBL" id="CACRYJ010000032">
    <property type="protein sequence ID" value="VZO37252.1"/>
    <property type="molecule type" value="Genomic_DNA"/>
</dbReference>
<feature type="binding site" evidence="4">
    <location>
        <position position="62"/>
    </location>
    <ligand>
        <name>molybdate</name>
        <dbReference type="ChEBI" id="CHEBI:36264"/>
    </ligand>
</feature>
<organism evidence="6 7">
    <name type="scientific">Occultella aeris</name>
    <dbReference type="NCBI Taxonomy" id="2761496"/>
    <lineage>
        <taxon>Bacteria</taxon>
        <taxon>Bacillati</taxon>
        <taxon>Actinomycetota</taxon>
        <taxon>Actinomycetes</taxon>
        <taxon>Micrococcales</taxon>
        <taxon>Ruaniaceae</taxon>
        <taxon>Occultella</taxon>
    </lineage>
</organism>
<comment type="caution">
    <text evidence="6">The sequence shown here is derived from an EMBL/GenBank/DDBJ whole genome shotgun (WGS) entry which is preliminary data.</text>
</comment>
<feature type="binding site" evidence="4">
    <location>
        <position position="210"/>
    </location>
    <ligand>
        <name>molybdate</name>
        <dbReference type="ChEBI" id="CHEBI:36264"/>
    </ligand>
</feature>
<dbReference type="InterPro" id="IPR050682">
    <property type="entry name" value="ModA/WtpA"/>
</dbReference>
<dbReference type="PROSITE" id="PS51257">
    <property type="entry name" value="PROKAR_LIPOPROTEIN"/>
    <property type="match status" value="1"/>
</dbReference>
<feature type="binding site" evidence="4">
    <location>
        <position position="91"/>
    </location>
    <ligand>
        <name>molybdate</name>
        <dbReference type="ChEBI" id="CHEBI:36264"/>
    </ligand>
</feature>
<sequence length="272" mass="27721">MTRSLTTRRRPRRLIALLGATAAGLALAACSSGGGDEDPTGAGTSETAEDVGGTLTVFAAASLQESFDELLAAFAEQHPDVEVAPAVYDGSSTLATQLEEGASADVLATANEETMQRITTGDLAARAPELFATNTLVIAVPTGNPEGIADLPDLDDTTFVICAPEVPCGDATVELFEVAGFDGTPVSQEQNVTAVAERVVNGDVGAGLVYGTDVASRSDELEAVVPTGADGIVNDYPIVELDGAQPAAALFVEFVLSDEGQAVLAEYGFGAP</sequence>
<gene>
    <name evidence="6" type="primary">modA</name>
    <name evidence="6" type="ORF">HALOF300_02339</name>
</gene>
<reference evidence="6 7" key="1">
    <citation type="submission" date="2019-11" db="EMBL/GenBank/DDBJ databases">
        <authorList>
            <person name="Criscuolo A."/>
        </authorList>
    </citation>
    <scope>NUCLEOTIDE SEQUENCE [LARGE SCALE GENOMIC DNA]</scope>
    <source>
        <strain evidence="6">CIP111667</strain>
    </source>
</reference>
<dbReference type="InterPro" id="IPR005950">
    <property type="entry name" value="ModA"/>
</dbReference>
<dbReference type="PANTHER" id="PTHR30632:SF0">
    <property type="entry name" value="SULFATE-BINDING PROTEIN"/>
    <property type="match status" value="1"/>
</dbReference>
<dbReference type="Gene3D" id="3.40.190.10">
    <property type="entry name" value="Periplasmic binding protein-like II"/>
    <property type="match status" value="2"/>
</dbReference>
<keyword evidence="7" id="KW-1185">Reference proteome</keyword>
<feature type="chain" id="PRO_5029461077" evidence="5">
    <location>
        <begin position="29"/>
        <end position="272"/>
    </location>
</feature>
<evidence type="ECO:0000256" key="3">
    <source>
        <dbReference type="ARBA" id="ARBA00022729"/>
    </source>
</evidence>
<dbReference type="PIRSF" id="PIRSF004846">
    <property type="entry name" value="ModA"/>
    <property type="match status" value="1"/>
</dbReference>
<dbReference type="Pfam" id="PF13531">
    <property type="entry name" value="SBP_bac_11"/>
    <property type="match status" value="1"/>
</dbReference>
<name>A0A7M4DJN2_9MICO</name>
<evidence type="ECO:0000313" key="6">
    <source>
        <dbReference type="EMBL" id="VZO37252.1"/>
    </source>
</evidence>
<feature type="binding site" evidence="4">
    <location>
        <position position="192"/>
    </location>
    <ligand>
        <name>molybdate</name>
        <dbReference type="ChEBI" id="CHEBI:36264"/>
    </ligand>
</feature>
<dbReference type="AlphaFoldDB" id="A0A7M4DJN2"/>
<comment type="similarity">
    <text evidence="1">Belongs to the bacterial solute-binding protein ModA family.</text>
</comment>
<dbReference type="GO" id="GO:0030973">
    <property type="term" value="F:molybdate ion binding"/>
    <property type="evidence" value="ECO:0007669"/>
    <property type="project" value="TreeGrafter"/>
</dbReference>
<evidence type="ECO:0000313" key="7">
    <source>
        <dbReference type="Proteomes" id="UP000419743"/>
    </source>
</evidence>
<accession>A0A7M4DJN2</accession>
<keyword evidence="2 4" id="KW-0479">Metal-binding</keyword>
<dbReference type="PANTHER" id="PTHR30632">
    <property type="entry name" value="MOLYBDATE-BINDING PERIPLASMIC PROTEIN"/>
    <property type="match status" value="1"/>
</dbReference>
<dbReference type="GO" id="GO:0046872">
    <property type="term" value="F:metal ion binding"/>
    <property type="evidence" value="ECO:0007669"/>
    <property type="project" value="UniProtKB-KW"/>
</dbReference>
<keyword evidence="4" id="KW-0500">Molybdenum</keyword>
<dbReference type="SUPFAM" id="SSF53850">
    <property type="entry name" value="Periplasmic binding protein-like II"/>
    <property type="match status" value="1"/>
</dbReference>
<evidence type="ECO:0000256" key="2">
    <source>
        <dbReference type="ARBA" id="ARBA00022723"/>
    </source>
</evidence>
<protein>
    <submittedName>
        <fullName evidence="6">Molybdate-binding periplasmic protein</fullName>
    </submittedName>
</protein>
<dbReference type="GO" id="GO:0015689">
    <property type="term" value="P:molybdate ion transport"/>
    <property type="evidence" value="ECO:0007669"/>
    <property type="project" value="InterPro"/>
</dbReference>
<dbReference type="RefSeq" id="WP_156741100.1">
    <property type="nucleotide sequence ID" value="NZ_CACRYJ010000032.1"/>
</dbReference>
<keyword evidence="3 5" id="KW-0732">Signal</keyword>